<dbReference type="SMART" id="SM00343">
    <property type="entry name" value="ZnF_C2HC"/>
    <property type="match status" value="1"/>
</dbReference>
<accession>A0A812QUR5</accession>
<dbReference type="InterPro" id="IPR013103">
    <property type="entry name" value="RVT_2"/>
</dbReference>
<dbReference type="PANTHER" id="PTHR37984">
    <property type="entry name" value="PROTEIN CBG26694"/>
    <property type="match status" value="1"/>
</dbReference>
<keyword evidence="10" id="KW-1185">Reference proteome</keyword>
<dbReference type="PANTHER" id="PTHR37984:SF5">
    <property type="entry name" value="PROTEIN NYNRIN-LIKE"/>
    <property type="match status" value="1"/>
</dbReference>
<keyword evidence="2 4" id="KW-0863">Zinc-finger</keyword>
<comment type="caution">
    <text evidence="9">The sequence shown here is derived from an EMBL/GenBank/DDBJ whole genome shotgun (WGS) entry which is preliminary data.</text>
</comment>
<evidence type="ECO:0000256" key="4">
    <source>
        <dbReference type="PROSITE-ProRule" id="PRU00047"/>
    </source>
</evidence>
<evidence type="ECO:0000313" key="9">
    <source>
        <dbReference type="EMBL" id="CAE7405285.1"/>
    </source>
</evidence>
<dbReference type="PROSITE" id="PS51999">
    <property type="entry name" value="ZF_GRF"/>
    <property type="match status" value="1"/>
</dbReference>
<dbReference type="OrthoDB" id="415682at2759"/>
<name>A0A812QUR5_9DINO</name>
<proteinExistence type="predicted"/>
<dbReference type="Pfam" id="PF06839">
    <property type="entry name" value="Zn_ribbon_GRF"/>
    <property type="match status" value="1"/>
</dbReference>
<dbReference type="EMBL" id="CAJNDS010002274">
    <property type="protein sequence ID" value="CAE7405285.1"/>
    <property type="molecule type" value="Genomic_DNA"/>
</dbReference>
<evidence type="ECO:0000256" key="1">
    <source>
        <dbReference type="ARBA" id="ARBA00022723"/>
    </source>
</evidence>
<evidence type="ECO:0000259" key="7">
    <source>
        <dbReference type="PROSITE" id="PS50994"/>
    </source>
</evidence>
<dbReference type="Proteomes" id="UP000604046">
    <property type="component" value="Unassembled WGS sequence"/>
</dbReference>
<evidence type="ECO:0000256" key="3">
    <source>
        <dbReference type="ARBA" id="ARBA00022833"/>
    </source>
</evidence>
<dbReference type="PROSITE" id="PS50994">
    <property type="entry name" value="INTEGRASE"/>
    <property type="match status" value="1"/>
</dbReference>
<dbReference type="Pfam" id="PF07727">
    <property type="entry name" value="RVT_2"/>
    <property type="match status" value="1"/>
</dbReference>
<feature type="domain" description="Integrase catalytic" evidence="7">
    <location>
        <begin position="1472"/>
        <end position="1638"/>
    </location>
</feature>
<dbReference type="InterPro" id="IPR050951">
    <property type="entry name" value="Retrovirus_Pol_polyprotein"/>
</dbReference>
<feature type="compositionally biased region" description="Basic and acidic residues" evidence="5">
    <location>
        <begin position="1873"/>
        <end position="1885"/>
    </location>
</feature>
<evidence type="ECO:0000259" key="8">
    <source>
        <dbReference type="PROSITE" id="PS51999"/>
    </source>
</evidence>
<evidence type="ECO:0000313" key="10">
    <source>
        <dbReference type="Proteomes" id="UP000604046"/>
    </source>
</evidence>
<evidence type="ECO:0000259" key="6">
    <source>
        <dbReference type="PROSITE" id="PS50158"/>
    </source>
</evidence>
<dbReference type="GO" id="GO:0015074">
    <property type="term" value="P:DNA integration"/>
    <property type="evidence" value="ECO:0007669"/>
    <property type="project" value="InterPro"/>
</dbReference>
<dbReference type="Gene3D" id="4.10.60.10">
    <property type="entry name" value="Zinc finger, CCHC-type"/>
    <property type="match status" value="1"/>
</dbReference>
<keyword evidence="1" id="KW-0479">Metal-binding</keyword>
<keyword evidence="3" id="KW-0862">Zinc</keyword>
<feature type="domain" description="CCHC-type" evidence="6">
    <location>
        <begin position="406"/>
        <end position="422"/>
    </location>
</feature>
<dbReference type="InterPro" id="IPR001878">
    <property type="entry name" value="Znf_CCHC"/>
</dbReference>
<feature type="region of interest" description="Disordered" evidence="5">
    <location>
        <begin position="86"/>
        <end position="118"/>
    </location>
</feature>
<dbReference type="SUPFAM" id="SSF53098">
    <property type="entry name" value="Ribonuclease H-like"/>
    <property type="match status" value="1"/>
</dbReference>
<reference evidence="9" key="1">
    <citation type="submission" date="2021-02" db="EMBL/GenBank/DDBJ databases">
        <authorList>
            <person name="Dougan E. K."/>
            <person name="Rhodes N."/>
            <person name="Thang M."/>
            <person name="Chan C."/>
        </authorList>
    </citation>
    <scope>NUCLEOTIDE SEQUENCE</scope>
</reference>
<dbReference type="GO" id="GO:0008270">
    <property type="term" value="F:zinc ion binding"/>
    <property type="evidence" value="ECO:0007669"/>
    <property type="project" value="UniProtKB-KW"/>
</dbReference>
<dbReference type="PROSITE" id="PS50158">
    <property type="entry name" value="ZF_CCHC"/>
    <property type="match status" value="1"/>
</dbReference>
<gene>
    <name evidence="9" type="primary">RE1</name>
    <name evidence="9" type="ORF">SNAT2548_LOCUS22046</name>
</gene>
<dbReference type="InterPro" id="IPR001584">
    <property type="entry name" value="Integrase_cat-core"/>
</dbReference>
<dbReference type="InterPro" id="IPR036875">
    <property type="entry name" value="Znf_CCHC_sf"/>
</dbReference>
<feature type="compositionally biased region" description="Acidic residues" evidence="5">
    <location>
        <begin position="1"/>
        <end position="17"/>
    </location>
</feature>
<protein>
    <submittedName>
        <fullName evidence="9">RE1 protein</fullName>
    </submittedName>
</protein>
<dbReference type="InterPro" id="IPR012337">
    <property type="entry name" value="RNaseH-like_sf"/>
</dbReference>
<organism evidence="9 10">
    <name type="scientific">Symbiodinium natans</name>
    <dbReference type="NCBI Taxonomy" id="878477"/>
    <lineage>
        <taxon>Eukaryota</taxon>
        <taxon>Sar</taxon>
        <taxon>Alveolata</taxon>
        <taxon>Dinophyceae</taxon>
        <taxon>Suessiales</taxon>
        <taxon>Symbiodiniaceae</taxon>
        <taxon>Symbiodinium</taxon>
    </lineage>
</organism>
<dbReference type="InterPro" id="IPR010666">
    <property type="entry name" value="Znf_GRF"/>
</dbReference>
<dbReference type="SUPFAM" id="SSF57756">
    <property type="entry name" value="Retrovirus zinc finger-like domains"/>
    <property type="match status" value="1"/>
</dbReference>
<dbReference type="Gene3D" id="3.30.420.10">
    <property type="entry name" value="Ribonuclease H-like superfamily/Ribonuclease H"/>
    <property type="match status" value="1"/>
</dbReference>
<feature type="region of interest" description="Disordered" evidence="5">
    <location>
        <begin position="912"/>
        <end position="951"/>
    </location>
</feature>
<evidence type="ECO:0000256" key="5">
    <source>
        <dbReference type="SAM" id="MobiDB-lite"/>
    </source>
</evidence>
<dbReference type="InterPro" id="IPR036397">
    <property type="entry name" value="RNaseH_sf"/>
</dbReference>
<feature type="region of interest" description="Disordered" evidence="5">
    <location>
        <begin position="1"/>
        <end position="69"/>
    </location>
</feature>
<dbReference type="GO" id="GO:0003676">
    <property type="term" value="F:nucleic acid binding"/>
    <property type="evidence" value="ECO:0007669"/>
    <property type="project" value="InterPro"/>
</dbReference>
<evidence type="ECO:0000256" key="2">
    <source>
        <dbReference type="ARBA" id="ARBA00022771"/>
    </source>
</evidence>
<sequence>MDADGPQVPDDDDDLQEPDGAHGPNAAGAYGPAEDPWGQYRAASSPPPGFTPSQGERGGPRDGMTDEEMAWFEVFVRNREEQRRRARRRIQEEEDDEDDGPAQARGNAGPPPSWDGQTPFKDYLIRARLWLATTKVRPRARGPMLLKNLSGCPFDDLKYLAQDTSWMEDPKNGEKLLEKMDTKELYGDDAREDMLQSLLLRQMWDNAVRKLDEHKVKLPPDYLGFLLTMSLQLTQEEVKLLLNYTQGSLTAKAVKEWVRVHETDLDIKSGLKKTNAVMHLDGMEAGEYGGQDEDGEVDEGLEVLLNAMDELEGHHTGDDEGIDFDGEAFDEIDTKEILATMIKDHAKGGFRRTFKAVADAKKAKHLARGYAAGRDGNGRFSRGPGEAVRTGGTYRISIEQLKKRTKCAKCGKVGHWHRECPEKSGNREKESHFLDCDEAHFVHQLDLIAFRKMQNEKMNQEKGPTAVYSGAPEAKMDRAYMCAGASSPFEVWYLNQQTPLIDEDYCATVDTGCQRTAIGSSTLQKILAKQPGELQASYVNQEHLFRSVNGLSKTEKVACLPTSLGQHGCILRPAVFEQGVSARAPFLLSLPFLLHCRATLVLDPEQGLRLRLRRFGFEVPMHIGPTGALRVPLDQFDNLMIGKLKNALKQIGGEQLQASDVVQPAELHEMESCSSSSPDRANGLTFGPSEIEYHWRRFTLRMLVVVASSIQTNVMRFLGLRGPESHLKDQVLNMIHTAATPELEGIAAMVEEAIRTRDHEQVEEWDLVSPREPVRVPAGPLADRAVTPDYYEETEEGVDMFDDPIVKICHCNIPVVVLRMRKGNHNHDRLFYRCPKWTAPAKRCAFFQWLPDHLQDRWKAARDLWQDQECKHLQIVGTGSNAWVKQTKCRQCGKILSRSITEEGKAYYARRGLVPPTPKTLSQAASSKNPPTPKPTAAAKTPGRSPGTPIPALITQAAMTPKAAALAPTFSDQDLQDYQDFLRFKAMQKQAATQRQIVATLRKRELLWQDVSPCLLHGANEISKLEQKYHIEGSKGLDQSKVKQYSELFNLSIKEMNEVFGRGRVHKTDSGVQVRKAIAAELVLDSTMLRSKAQQSVMMQIRHERPGLVMLKFARPVKSQHGRLDALQKNKIHELREHLQRQREDRELFRFAVVVANTCHQMGSSFLLPLLLCAGGAWRPCGFQKLTAADDIFTYQDSRGWRGSFVTNNPAIFQVKNSNQRSASDDPASLGQVLGSYAKGAHLATTDLQYMNLNDAVTEDQVKDYNYFGPEENNDWANYDEQEKITIENAQEILAEEVETIDGPEPKDFGITDDMINKEGDYELRPGEWVQVRHRADRLARPGEDAAYPNYPWRSSWTRTGNGVWRQEEDEVRWEELHRPDRDLPETAEILVTIFKQRIDARAGARLRRFPGMQKITLEKMVRRAHEGLGHPELQRFLRILRHSGADPEVVEIAKKMRCSVCEAYRLPDPARRSAPPREEFFVNDLVGADTVHLRDHKRRNIPALNIIDWHTHFQLVIPMAAETAQEARKAYRQWVRFFGPPRKVLVDLGQEFKAEFKLALENDGSEALPSSLETPTQRGLTERAGGVFKNILYKAMMDHECSTNEEWRELVDVTCMMKNRLLLRAGYSPIQRVIGYNPRLPGGLLSGGQQDEAVASKFAVGDRDVARAIKMRKAAAMAFHEADCDQALRALGGRRKHHEFEVGQAVYFWRRGSGSVKNERNSYWQGPGRVLMTSLPNAVWIAFNGAIVKAAPERVRVATEEESLSVSGWMDGITHARQAFEKKPNRNFLDLTKDLDPIEEDEAEPEEIEAGEPPLRRVRQKTSDYARYQPPPANQELATEETELPTMSRPPGIPDGDLPGVPAPSEAPEIPLEDRSGPAKRDGTELDEPPPGKRSRLEWLEIYNMTLQALAKQRQKKEVTIKDFVGPDIKKLERAMLKEINNNLTTGAYEFLDRKLSREILATKPDKVMESRYVLTKKPLEPSDVPAALADGLLLEGDSELGPCKAKCRHVMKGYSEEAALDVESTTPQVSRDSVIFVTQVLASMGWDPGFLDFTQAFHSGDPIKRELYCKQPKEGIPGAHPEQLIRLLKTCYGLTDGPFAWYSHLAKRLQEKYGYKQSKADPCVFLLHAGGRHGSGNLRGIIGVATDDLLHGGDQQHWENIADIAREYKLGKNQKGCGRFTGKDVRKEEDGSITLNQAFYVDTKVIQIPLTKKRKQQRYAKCDDKEIEQLRSQLGALSWLAKETRCDLAGRVALLQQAFPTPKVMDLIEGNKIAAEAKKYKHLGIKVTPIPWKELRVSVVTDAAWGNAKDRWIRHHLEPRRTSFHPGAAVGGPDLHEIIAHRRTEYTVVHDDGQRQACTEQDSWCTANGIRVLSDQMWTGKSIFYKAMKEEEQVPATKINSSLRQLQNLSSQGGQIVIYHSQALADSSESAPVTLAAWKSFRLKRKTVDTLAAEGQALQSGIGSVHWHRLMFLETFYGMMDTKSWRSESAKLPFIAAVDSKSLYDAANKCASTTAFVSDKRTAIDLAVIKADLIETSGKIRWIDTRAMLADPLTKQHPGHYLRYVMEKGEWSIVEEGVALQRKALERENKVPNPIMFMMVWEKRL</sequence>
<feature type="compositionally biased region" description="Low complexity" evidence="5">
    <location>
        <begin position="924"/>
        <end position="942"/>
    </location>
</feature>
<feature type="domain" description="GRF-type" evidence="8">
    <location>
        <begin position="809"/>
        <end position="853"/>
    </location>
</feature>
<feature type="region of interest" description="Disordered" evidence="5">
    <location>
        <begin position="1827"/>
        <end position="1894"/>
    </location>
</feature>